<keyword evidence="1" id="KW-0808">Transferase</keyword>
<dbReference type="Pfam" id="PF13614">
    <property type="entry name" value="AAA_31"/>
    <property type="match status" value="1"/>
</dbReference>
<evidence type="ECO:0000259" key="6">
    <source>
        <dbReference type="Pfam" id="PF13614"/>
    </source>
</evidence>
<keyword evidence="2" id="KW-0547">Nucleotide-binding</keyword>
<dbReference type="AlphaFoldDB" id="A0A3B0WZ08"/>
<keyword evidence="5" id="KW-0829">Tyrosine-protein kinase</keyword>
<evidence type="ECO:0000256" key="1">
    <source>
        <dbReference type="ARBA" id="ARBA00022679"/>
    </source>
</evidence>
<dbReference type="CDD" id="cd05387">
    <property type="entry name" value="BY-kinase"/>
    <property type="match status" value="1"/>
</dbReference>
<keyword evidence="3" id="KW-0418">Kinase</keyword>
<dbReference type="InterPro" id="IPR050445">
    <property type="entry name" value="Bact_polysacc_biosynth/exp"/>
</dbReference>
<dbReference type="SUPFAM" id="SSF52540">
    <property type="entry name" value="P-loop containing nucleoside triphosphate hydrolases"/>
    <property type="match status" value="1"/>
</dbReference>
<name>A0A3B0WZ08_9ZZZZ</name>
<dbReference type="PANTHER" id="PTHR32309">
    <property type="entry name" value="TYROSINE-PROTEIN KINASE"/>
    <property type="match status" value="1"/>
</dbReference>
<sequence>MEQINQALERARQEHMRNLKKVANTSLSKKMNNISIAHKKEITYTKTRAIPVQNLREKRIITNQQNSISDAYRILRTQILQRLHEKDWNLLAISSACSGTGKSLTSINLAMSIASEVDTTVLLVDADLRAPSLDQHFGFTAEFGLTDYLLDGKPLDEILVHPEGVPRFVLLPAGKAIENSSEMLSSFKMKNLVDELKHRYPSRIVIFDLPSILNSSDTLAFLPNVDTTLMVVAEGGTKEAHLKRAFELLQGNEVIGTVLNWAYTVDKDHAGLNLKPGWISRIFSKLGKKI</sequence>
<keyword evidence="4" id="KW-0067">ATP-binding</keyword>
<evidence type="ECO:0000256" key="2">
    <source>
        <dbReference type="ARBA" id="ARBA00022741"/>
    </source>
</evidence>
<protein>
    <recommendedName>
        <fullName evidence="6">AAA domain-containing protein</fullName>
    </recommendedName>
</protein>
<accession>A0A3B0WZ08</accession>
<evidence type="ECO:0000256" key="3">
    <source>
        <dbReference type="ARBA" id="ARBA00022777"/>
    </source>
</evidence>
<dbReference type="InterPro" id="IPR025669">
    <property type="entry name" value="AAA_dom"/>
</dbReference>
<dbReference type="EMBL" id="UOFF01000134">
    <property type="protein sequence ID" value="VAW55897.1"/>
    <property type="molecule type" value="Genomic_DNA"/>
</dbReference>
<dbReference type="PANTHER" id="PTHR32309:SF31">
    <property type="entry name" value="CAPSULAR EXOPOLYSACCHARIDE FAMILY"/>
    <property type="match status" value="1"/>
</dbReference>
<dbReference type="InterPro" id="IPR027417">
    <property type="entry name" value="P-loop_NTPase"/>
</dbReference>
<evidence type="ECO:0000313" key="7">
    <source>
        <dbReference type="EMBL" id="VAW55897.1"/>
    </source>
</evidence>
<organism evidence="7">
    <name type="scientific">hydrothermal vent metagenome</name>
    <dbReference type="NCBI Taxonomy" id="652676"/>
    <lineage>
        <taxon>unclassified sequences</taxon>
        <taxon>metagenomes</taxon>
        <taxon>ecological metagenomes</taxon>
    </lineage>
</organism>
<reference evidence="7" key="1">
    <citation type="submission" date="2018-06" db="EMBL/GenBank/DDBJ databases">
        <authorList>
            <person name="Zhirakovskaya E."/>
        </authorList>
    </citation>
    <scope>NUCLEOTIDE SEQUENCE</scope>
</reference>
<evidence type="ECO:0000256" key="4">
    <source>
        <dbReference type="ARBA" id="ARBA00022840"/>
    </source>
</evidence>
<evidence type="ECO:0000256" key="5">
    <source>
        <dbReference type="ARBA" id="ARBA00023137"/>
    </source>
</evidence>
<dbReference type="InterPro" id="IPR005702">
    <property type="entry name" value="Wzc-like_C"/>
</dbReference>
<gene>
    <name evidence="7" type="ORF">MNBD_GAMMA07-2171</name>
</gene>
<proteinExistence type="predicted"/>
<feature type="domain" description="AAA" evidence="6">
    <location>
        <begin position="91"/>
        <end position="219"/>
    </location>
</feature>
<dbReference type="Gene3D" id="3.40.50.300">
    <property type="entry name" value="P-loop containing nucleotide triphosphate hydrolases"/>
    <property type="match status" value="1"/>
</dbReference>